<dbReference type="PANTHER" id="PTHR33693:SF1">
    <property type="entry name" value="TYPE-4 URACIL-DNA GLYCOSYLASE"/>
    <property type="match status" value="1"/>
</dbReference>
<proteinExistence type="inferred from homology"/>
<keyword evidence="5" id="KW-0004">4Fe-4S</keyword>
<keyword evidence="7" id="KW-0227">DNA damage</keyword>
<evidence type="ECO:0000313" key="13">
    <source>
        <dbReference type="EMBL" id="SDK43330.1"/>
    </source>
</evidence>
<evidence type="ECO:0000256" key="9">
    <source>
        <dbReference type="ARBA" id="ARBA00023004"/>
    </source>
</evidence>
<comment type="catalytic activity">
    <reaction evidence="1">
        <text>Hydrolyzes single-stranded DNA or mismatched double-stranded DNA and polynucleotides, releasing free uracil.</text>
        <dbReference type="EC" id="3.2.2.27"/>
    </reaction>
</comment>
<reference evidence="13 14" key="1">
    <citation type="submission" date="2016-10" db="EMBL/GenBank/DDBJ databases">
        <authorList>
            <person name="Varghese N."/>
            <person name="Submissions S."/>
        </authorList>
    </citation>
    <scope>NUCLEOTIDE SEQUENCE [LARGE SCALE GENOMIC DNA]</scope>
    <source>
        <strain evidence="13 14">DSM 2373</strain>
    </source>
</reference>
<organism evidence="13 14">
    <name type="scientific">Methanoculleus thermophilus</name>
    <dbReference type="NCBI Taxonomy" id="2200"/>
    <lineage>
        <taxon>Archaea</taxon>
        <taxon>Methanobacteriati</taxon>
        <taxon>Methanobacteriota</taxon>
        <taxon>Stenosarchaea group</taxon>
        <taxon>Methanomicrobia</taxon>
        <taxon>Methanomicrobiales</taxon>
        <taxon>Methanomicrobiaceae</taxon>
        <taxon>Methanoculleus</taxon>
    </lineage>
</organism>
<evidence type="ECO:0000259" key="12">
    <source>
        <dbReference type="SMART" id="SM00986"/>
    </source>
</evidence>
<keyword evidence="11" id="KW-0234">DNA repair</keyword>
<evidence type="ECO:0000313" key="14">
    <source>
        <dbReference type="Proteomes" id="UP000326500"/>
    </source>
</evidence>
<dbReference type="NCBIfam" id="NF040953">
    <property type="entry name" value="Arch_udg"/>
    <property type="match status" value="1"/>
</dbReference>
<dbReference type="CDD" id="cd10030">
    <property type="entry name" value="UDG-F4_TTUDGA_SPO1dp_like"/>
    <property type="match status" value="1"/>
</dbReference>
<evidence type="ECO:0000256" key="11">
    <source>
        <dbReference type="ARBA" id="ARBA00023204"/>
    </source>
</evidence>
<keyword evidence="6" id="KW-0479">Metal-binding</keyword>
<dbReference type="Gene3D" id="3.40.470.10">
    <property type="entry name" value="Uracil-DNA glycosylase-like domain"/>
    <property type="match status" value="1"/>
</dbReference>
<dbReference type="OrthoDB" id="8612at2157"/>
<keyword evidence="10" id="KW-0411">Iron-sulfur</keyword>
<keyword evidence="14" id="KW-1185">Reference proteome</keyword>
<evidence type="ECO:0000256" key="7">
    <source>
        <dbReference type="ARBA" id="ARBA00022763"/>
    </source>
</evidence>
<dbReference type="SMART" id="SM00986">
    <property type="entry name" value="UDG"/>
    <property type="match status" value="1"/>
</dbReference>
<dbReference type="InterPro" id="IPR005122">
    <property type="entry name" value="Uracil-DNA_glycosylase-like"/>
</dbReference>
<dbReference type="GO" id="GO:0046872">
    <property type="term" value="F:metal ion binding"/>
    <property type="evidence" value="ECO:0007669"/>
    <property type="project" value="UniProtKB-KW"/>
</dbReference>
<dbReference type="Pfam" id="PF03167">
    <property type="entry name" value="UDG"/>
    <property type="match status" value="1"/>
</dbReference>
<dbReference type="InterPro" id="IPR005273">
    <property type="entry name" value="Ura-DNA_glyco_family4"/>
</dbReference>
<evidence type="ECO:0000256" key="1">
    <source>
        <dbReference type="ARBA" id="ARBA00001400"/>
    </source>
</evidence>
<evidence type="ECO:0000256" key="6">
    <source>
        <dbReference type="ARBA" id="ARBA00022723"/>
    </source>
</evidence>
<keyword evidence="8" id="KW-0378">Hydrolase</keyword>
<evidence type="ECO:0000256" key="4">
    <source>
        <dbReference type="ARBA" id="ARBA00019403"/>
    </source>
</evidence>
<gene>
    <name evidence="13" type="ORF">SAMN04488571_11118</name>
</gene>
<evidence type="ECO:0000256" key="8">
    <source>
        <dbReference type="ARBA" id="ARBA00022801"/>
    </source>
</evidence>
<dbReference type="Proteomes" id="UP000326500">
    <property type="component" value="Unassembled WGS sequence"/>
</dbReference>
<evidence type="ECO:0000256" key="5">
    <source>
        <dbReference type="ARBA" id="ARBA00022485"/>
    </source>
</evidence>
<evidence type="ECO:0000256" key="3">
    <source>
        <dbReference type="ARBA" id="ARBA00012030"/>
    </source>
</evidence>
<dbReference type="GO" id="GO:0051539">
    <property type="term" value="F:4 iron, 4 sulfur cluster binding"/>
    <property type="evidence" value="ECO:0007669"/>
    <property type="project" value="UniProtKB-KW"/>
</dbReference>
<dbReference type="SUPFAM" id="SSF52141">
    <property type="entry name" value="Uracil-DNA glycosylase-like"/>
    <property type="match status" value="1"/>
</dbReference>
<dbReference type="PANTHER" id="PTHR33693">
    <property type="entry name" value="TYPE-5 URACIL-DNA GLYCOSYLASE"/>
    <property type="match status" value="1"/>
</dbReference>
<dbReference type="STRING" id="2200.GCA_001571405_00726"/>
<comment type="similarity">
    <text evidence="2">Belongs to the uracil-DNA glycosylase (UDG) superfamily. Type 4 (UDGa) family.</text>
</comment>
<sequence length="219" mass="24404">MHKKVIRVIVNTEGMVQVTEREVAIERLATVINECRKCPLWENTHHAVPGDGSSRADLMLIGEAPGKQEDLTGKPFVGRAGKLLEGLLSGIGLSRTDVFIANIVKHRPPGNRDPRDEEIRACTPYLEEQIRIIAPKVIVMLGRHSSRYILSLLSVEFDRITDIRGKVYEGTLFGHPVRLIPTLHPAAALYNPGYREALEEDFQAVGRELARVLGSAREE</sequence>
<dbReference type="InterPro" id="IPR053423">
    <property type="entry name" value="Type-4_UDG"/>
</dbReference>
<dbReference type="RefSeq" id="WP_066955639.1">
    <property type="nucleotide sequence ID" value="NZ_JBMNQR010000031.1"/>
</dbReference>
<dbReference type="AlphaFoldDB" id="A0A1G9BVC5"/>
<name>A0A1G9BVC5_9EURY</name>
<dbReference type="NCBIfam" id="TIGR00758">
    <property type="entry name" value="UDG_fam4"/>
    <property type="match status" value="1"/>
</dbReference>
<dbReference type="EMBL" id="FNFT01000011">
    <property type="protein sequence ID" value="SDK43330.1"/>
    <property type="molecule type" value="Genomic_DNA"/>
</dbReference>
<dbReference type="EC" id="3.2.2.27" evidence="3"/>
<dbReference type="GO" id="GO:0004844">
    <property type="term" value="F:uracil DNA N-glycosylase activity"/>
    <property type="evidence" value="ECO:0007669"/>
    <property type="project" value="UniProtKB-EC"/>
</dbReference>
<dbReference type="InterPro" id="IPR036895">
    <property type="entry name" value="Uracil-DNA_glycosylase-like_sf"/>
</dbReference>
<dbReference type="SMART" id="SM00987">
    <property type="entry name" value="UreE_C"/>
    <property type="match status" value="1"/>
</dbReference>
<feature type="domain" description="Uracil-DNA glycosylase-like" evidence="12">
    <location>
        <begin position="49"/>
        <end position="203"/>
    </location>
</feature>
<evidence type="ECO:0000256" key="2">
    <source>
        <dbReference type="ARBA" id="ARBA00006521"/>
    </source>
</evidence>
<dbReference type="InterPro" id="IPR051536">
    <property type="entry name" value="UDG_Type-4/5"/>
</dbReference>
<accession>A0A1G9BVC5</accession>
<protein>
    <recommendedName>
        <fullName evidence="4">Type-4 uracil-DNA glycosylase</fullName>
        <ecNumber evidence="3">3.2.2.27</ecNumber>
    </recommendedName>
</protein>
<dbReference type="GO" id="GO:0006281">
    <property type="term" value="P:DNA repair"/>
    <property type="evidence" value="ECO:0007669"/>
    <property type="project" value="UniProtKB-KW"/>
</dbReference>
<keyword evidence="9" id="KW-0408">Iron</keyword>
<evidence type="ECO:0000256" key="10">
    <source>
        <dbReference type="ARBA" id="ARBA00023014"/>
    </source>
</evidence>